<feature type="transmembrane region" description="Helical" evidence="1">
    <location>
        <begin position="334"/>
        <end position="354"/>
    </location>
</feature>
<evidence type="ECO:0000256" key="1">
    <source>
        <dbReference type="SAM" id="Phobius"/>
    </source>
</evidence>
<accession>A0A9W6RIJ3</accession>
<feature type="transmembrane region" description="Helical" evidence="1">
    <location>
        <begin position="438"/>
        <end position="459"/>
    </location>
</feature>
<gene>
    <name evidence="2" type="ORF">Airi01_049880</name>
</gene>
<dbReference type="AlphaFoldDB" id="A0A9W6RIJ3"/>
<feature type="transmembrane region" description="Helical" evidence="1">
    <location>
        <begin position="253"/>
        <end position="278"/>
    </location>
</feature>
<name>A0A9W6RIJ3_9ACTN</name>
<keyword evidence="1" id="KW-0812">Transmembrane</keyword>
<feature type="transmembrane region" description="Helical" evidence="1">
    <location>
        <begin position="83"/>
        <end position="101"/>
    </location>
</feature>
<feature type="transmembrane region" description="Helical" evidence="1">
    <location>
        <begin position="173"/>
        <end position="196"/>
    </location>
</feature>
<feature type="transmembrane region" description="Helical" evidence="1">
    <location>
        <begin position="52"/>
        <end position="71"/>
    </location>
</feature>
<evidence type="ECO:0000313" key="2">
    <source>
        <dbReference type="EMBL" id="GLY76721.1"/>
    </source>
</evidence>
<dbReference type="Proteomes" id="UP001165135">
    <property type="component" value="Unassembled WGS sequence"/>
</dbReference>
<sequence>MARPLSLIALVASVAAMCATMVLGPSDAVPFFGSTGPFLTLHASPSHAVVTALTWFSALSAGAGTLAGLYALRRGRLAGPGRLLAAGIVTACVFALLPPAGSVDILNYAIYGRIADLGRDPYVTTPFLLARTGDRVGVLLPSGWQRVPTVYGPVTTAIQWAAAHVGAGSMARIIFLLKWANAAAFAGTAVLLDRLAGPDPVRRVRACMLWTVNPIMLFWMVGSGHADVFAVFFLVLALWLLRRRSLLGILGGAAGGAAVAVKASFLFPAAALVAVAWFGPARIRRSVATALGLLLVAGGGYLLAGPAAVHSLHTRLGRKKDRYLPVPDVILNHHGLYAVWMALLAVTLTAFLWWRSGLPFALWRRVPDTGLLPVAVLAFGTTLVSPLQYPWYDAMLLPLLAALPLRPYARLDGPLVVRGVMLAVMTLPGVRVDGYQHLAVRWLNLVWLLVFVVTVWHGTRRRRPNRWPRFRRRTYPVPVSTGRASVCRLGLLSRYALRWRSVAAMLAPLTPPRLATPVNAMLKGMNQRGTRTQLVSVTLQPSAVASMSYCQRETGTLNGAVTS</sequence>
<feature type="transmembrane region" description="Helical" evidence="1">
    <location>
        <begin position="366"/>
        <end position="385"/>
    </location>
</feature>
<proteinExistence type="predicted"/>
<dbReference type="EMBL" id="BSTJ01000006">
    <property type="protein sequence ID" value="GLY76721.1"/>
    <property type="molecule type" value="Genomic_DNA"/>
</dbReference>
<feature type="transmembrane region" description="Helical" evidence="1">
    <location>
        <begin position="217"/>
        <end position="241"/>
    </location>
</feature>
<dbReference type="Pfam" id="PF26314">
    <property type="entry name" value="MptA_B_family"/>
    <property type="match status" value="1"/>
</dbReference>
<comment type="caution">
    <text evidence="2">The sequence shown here is derived from an EMBL/GenBank/DDBJ whole genome shotgun (WGS) entry which is preliminary data.</text>
</comment>
<reference evidence="2" key="1">
    <citation type="submission" date="2023-03" db="EMBL/GenBank/DDBJ databases">
        <title>Actinoallomurus iriomotensis NBRC 103681.</title>
        <authorList>
            <person name="Ichikawa N."/>
            <person name="Sato H."/>
            <person name="Tonouchi N."/>
        </authorList>
    </citation>
    <scope>NUCLEOTIDE SEQUENCE</scope>
    <source>
        <strain evidence="2">NBRC 103681</strain>
    </source>
</reference>
<evidence type="ECO:0000313" key="3">
    <source>
        <dbReference type="Proteomes" id="UP001165135"/>
    </source>
</evidence>
<organism evidence="2 3">
    <name type="scientific">Actinoallomurus iriomotensis</name>
    <dbReference type="NCBI Taxonomy" id="478107"/>
    <lineage>
        <taxon>Bacteria</taxon>
        <taxon>Bacillati</taxon>
        <taxon>Actinomycetota</taxon>
        <taxon>Actinomycetes</taxon>
        <taxon>Streptosporangiales</taxon>
        <taxon>Thermomonosporaceae</taxon>
        <taxon>Actinoallomurus</taxon>
    </lineage>
</organism>
<evidence type="ECO:0008006" key="4">
    <source>
        <dbReference type="Google" id="ProtNLM"/>
    </source>
</evidence>
<keyword evidence="1" id="KW-0472">Membrane</keyword>
<protein>
    <recommendedName>
        <fullName evidence="4">DUF2029 domain-containing protein</fullName>
    </recommendedName>
</protein>
<keyword evidence="1" id="KW-1133">Transmembrane helix</keyword>
<feature type="transmembrane region" description="Helical" evidence="1">
    <location>
        <begin position="290"/>
        <end position="314"/>
    </location>
</feature>